<dbReference type="InterPro" id="IPR016039">
    <property type="entry name" value="Thiolase-like"/>
</dbReference>
<proteinExistence type="inferred from homology"/>
<keyword evidence="3" id="KW-0012">Acyltransferase</keyword>
<gene>
    <name evidence="6" type="ORF">FRZ03_02160</name>
</gene>
<dbReference type="EMBL" id="VOGW01000013">
    <property type="protein sequence ID" value="TWV57414.1"/>
    <property type="molecule type" value="Genomic_DNA"/>
</dbReference>
<dbReference type="PANTHER" id="PTHR11712">
    <property type="entry name" value="POLYKETIDE SYNTHASE-RELATED"/>
    <property type="match status" value="1"/>
</dbReference>
<sequence length="413" mass="43238">MSGATPVLVTGMGVAAPTGLDTETFWRASLAGQNAVAEHDGFDVSRYPCRLAGRIRQFDASEHLPGRLLPQTDRMTRLALFAAERALSDAAVDTGALPEYGMGVVTSTACGGFEFTHREFAKLWAKGPHHVSVYESFAWFYAVNTGQISIRHGMRGPCAALVAEQAGGLDAIGQALRSARRGTALVTTGGVDSALDPWGWVSQVSGGRVSTSTEPEEAYLPFDERAHGYVPGEGGAILVLERADAALERGVSRVHGVVSGHASTFDPPRGSGRPRGLRRAIEAALSDAEVGAQEIGVVFADAVGVPQLDQEEAEALRGVFGPEGVPVTAPKVLTGRLSAGGPPVDVVSALLTIRDGLIPATAHTARVPAEYGIDVVRENRAVPVRHALVLARGRHGFNSALVVSAGDVRGRHG</sequence>
<accession>A0A5C6K513</accession>
<comment type="similarity">
    <text evidence="1 4">Belongs to the thiolase-like superfamily. Beta-ketoacyl-ACP synthases family.</text>
</comment>
<dbReference type="GO" id="GO:0006633">
    <property type="term" value="P:fatty acid biosynthetic process"/>
    <property type="evidence" value="ECO:0007669"/>
    <property type="project" value="TreeGrafter"/>
</dbReference>
<dbReference type="InterPro" id="IPR014031">
    <property type="entry name" value="Ketoacyl_synth_C"/>
</dbReference>
<keyword evidence="7" id="KW-1185">Reference proteome</keyword>
<protein>
    <submittedName>
        <fullName evidence="6">Ketosynthase chain-length factor</fullName>
    </submittedName>
</protein>
<dbReference type="InterPro" id="IPR000794">
    <property type="entry name" value="Beta-ketoacyl_synthase"/>
</dbReference>
<dbReference type="RefSeq" id="WP_146463426.1">
    <property type="nucleotide sequence ID" value="NZ_VOGW01000013.1"/>
</dbReference>
<dbReference type="AlphaFoldDB" id="A0A5C6K513"/>
<dbReference type="PROSITE" id="PS52004">
    <property type="entry name" value="KS3_2"/>
    <property type="match status" value="1"/>
</dbReference>
<organism evidence="6 7">
    <name type="scientific">Streptomyces misionensis</name>
    <dbReference type="NCBI Taxonomy" id="67331"/>
    <lineage>
        <taxon>Bacteria</taxon>
        <taxon>Bacillati</taxon>
        <taxon>Actinomycetota</taxon>
        <taxon>Actinomycetes</taxon>
        <taxon>Kitasatosporales</taxon>
        <taxon>Streptomycetaceae</taxon>
        <taxon>Streptomyces</taxon>
    </lineage>
</organism>
<name>A0A5C6K513_9ACTN</name>
<evidence type="ECO:0000259" key="5">
    <source>
        <dbReference type="PROSITE" id="PS52004"/>
    </source>
</evidence>
<dbReference type="CDD" id="cd00832">
    <property type="entry name" value="CLF"/>
    <property type="match status" value="1"/>
</dbReference>
<evidence type="ECO:0000313" key="7">
    <source>
        <dbReference type="Proteomes" id="UP000320481"/>
    </source>
</evidence>
<dbReference type="InterPro" id="IPR020841">
    <property type="entry name" value="PKS_Beta-ketoAc_synthase_dom"/>
</dbReference>
<comment type="caution">
    <text evidence="6">The sequence shown here is derived from an EMBL/GenBank/DDBJ whole genome shotgun (WGS) entry which is preliminary data.</text>
</comment>
<dbReference type="SUPFAM" id="SSF53901">
    <property type="entry name" value="Thiolase-like"/>
    <property type="match status" value="2"/>
</dbReference>
<dbReference type="Pfam" id="PF00109">
    <property type="entry name" value="ketoacyl-synt"/>
    <property type="match status" value="1"/>
</dbReference>
<dbReference type="Gene3D" id="3.40.47.10">
    <property type="match status" value="2"/>
</dbReference>
<dbReference type="GO" id="GO:0004315">
    <property type="term" value="F:3-oxoacyl-[acyl-carrier-protein] synthase activity"/>
    <property type="evidence" value="ECO:0007669"/>
    <property type="project" value="TreeGrafter"/>
</dbReference>
<dbReference type="Proteomes" id="UP000320481">
    <property type="component" value="Unassembled WGS sequence"/>
</dbReference>
<dbReference type="Pfam" id="PF02801">
    <property type="entry name" value="Ketoacyl-synt_C"/>
    <property type="match status" value="1"/>
</dbReference>
<evidence type="ECO:0000256" key="2">
    <source>
        <dbReference type="ARBA" id="ARBA00022679"/>
    </source>
</evidence>
<dbReference type="InterPro" id="IPR014030">
    <property type="entry name" value="Ketoacyl_synth_N"/>
</dbReference>
<keyword evidence="2 4" id="KW-0808">Transferase</keyword>
<dbReference type="PANTHER" id="PTHR11712:SF322">
    <property type="entry name" value="POLYKETIDE BETA-KETOACYL SYNTHASE 2-RELATED"/>
    <property type="match status" value="1"/>
</dbReference>
<evidence type="ECO:0000256" key="3">
    <source>
        <dbReference type="ARBA" id="ARBA00023315"/>
    </source>
</evidence>
<evidence type="ECO:0000256" key="4">
    <source>
        <dbReference type="RuleBase" id="RU003694"/>
    </source>
</evidence>
<evidence type="ECO:0000256" key="1">
    <source>
        <dbReference type="ARBA" id="ARBA00008467"/>
    </source>
</evidence>
<reference evidence="6" key="1">
    <citation type="journal article" date="2019" name="Microbiol. Resour. Announc.">
        <title>Draft Genomic Sequences of Streptomyces misionensis and Streptomyces albidoflavus, bacteria applied for phytopathogen biocontrol.</title>
        <authorList>
            <person name="Pylro V."/>
            <person name="Dias A."/>
            <person name="Andreote F."/>
            <person name="Varani A."/>
            <person name="Andreote C."/>
            <person name="Bernardo E."/>
            <person name="Martins T."/>
        </authorList>
    </citation>
    <scope>NUCLEOTIDE SEQUENCE [LARGE SCALE GENOMIC DNA]</scope>
    <source>
        <strain evidence="6">66</strain>
    </source>
</reference>
<feature type="domain" description="Ketosynthase family 3 (KS3)" evidence="5">
    <location>
        <begin position="4"/>
        <end position="405"/>
    </location>
</feature>
<evidence type="ECO:0000313" key="6">
    <source>
        <dbReference type="EMBL" id="TWV57414.1"/>
    </source>
</evidence>